<proteinExistence type="predicted"/>
<feature type="region of interest" description="Disordered" evidence="2">
    <location>
        <begin position="197"/>
        <end position="218"/>
    </location>
</feature>
<evidence type="ECO:0000256" key="3">
    <source>
        <dbReference type="SAM" id="Phobius"/>
    </source>
</evidence>
<feature type="coiled-coil region" evidence="1">
    <location>
        <begin position="256"/>
        <end position="302"/>
    </location>
</feature>
<feature type="region of interest" description="Disordered" evidence="2">
    <location>
        <begin position="84"/>
        <end position="148"/>
    </location>
</feature>
<evidence type="ECO:0000256" key="1">
    <source>
        <dbReference type="SAM" id="Coils"/>
    </source>
</evidence>
<feature type="region of interest" description="Disordered" evidence="2">
    <location>
        <begin position="521"/>
        <end position="549"/>
    </location>
</feature>
<feature type="compositionally biased region" description="Basic and acidic residues" evidence="2">
    <location>
        <begin position="199"/>
        <end position="211"/>
    </location>
</feature>
<dbReference type="eggNOG" id="ENOG502R86P">
    <property type="taxonomic scope" value="Eukaryota"/>
</dbReference>
<name>K0R171_THAOC</name>
<keyword evidence="5" id="KW-1185">Reference proteome</keyword>
<reference evidence="4 5" key="1">
    <citation type="journal article" date="2012" name="Genome Biol.">
        <title>Genome and low-iron response of an oceanic diatom adapted to chronic iron limitation.</title>
        <authorList>
            <person name="Lommer M."/>
            <person name="Specht M."/>
            <person name="Roy A.S."/>
            <person name="Kraemer L."/>
            <person name="Andreson R."/>
            <person name="Gutowska M.A."/>
            <person name="Wolf J."/>
            <person name="Bergner S.V."/>
            <person name="Schilhabel M.B."/>
            <person name="Klostermeier U.C."/>
            <person name="Beiko R.G."/>
            <person name="Rosenstiel P."/>
            <person name="Hippler M."/>
            <person name="Laroche J."/>
        </authorList>
    </citation>
    <scope>NUCLEOTIDE SEQUENCE [LARGE SCALE GENOMIC DNA]</scope>
    <source>
        <strain evidence="4 5">CCMP1005</strain>
    </source>
</reference>
<protein>
    <submittedName>
        <fullName evidence="4">Uncharacterized protein</fullName>
    </submittedName>
</protein>
<keyword evidence="1" id="KW-0175">Coiled coil</keyword>
<sequence>MSHTDPRLSLCFVAPPGQARQVWPWRLLWRPQSGTHQLELIHKANPGGQAGCSKIDRKLTSKSIQQCGRLCFFRVTLPCEKGHMNDDDINDDGPSGEGGSDHGEPSQEVQSSDKSTSADAAVGQTETAEDQSTKPSSSSPRVAATKGPVPEVPRWRFISTAKKSYGYSTAAAGVQVEGLSAEEIAYRNAKAAAAASPKPRIDRTDSGRMEPDVSEWDVEDADEMGTACVGKLNINENKDESRQTYDVDVTSKGDDNLEMKTLLEKSTKEKEALQAELEETKKRAAELELNAAMDKEDNATQDVVDVEEATTGQELQDEQEGKSSNAKKRRWWLWLLLLAALVALAGIVGVAIGRDGGNANSSEANEGVGVVAEDANGTQAPVLSPASSIPEDEVFCPEDTRPVKLRISLGDRPSDVTWVVTDTCTDQAKYRCNRCYEDALPNVPVSFEGCLPTTSTFEGGKGPAVGRLRRAQAPRLAAYELRIINVSGGKSDFGYTLIYDGAPVSEVEEFQNFHTIRFGEDSGAGGCTGSPTETPATDPPSSPPLSDAPYMVPTLKPSFMIPTLKPSSLDSTPPTKLTLGPTQNYENELDSCFAAPEQSSMCAEDDSYNLEQEIVFTGTMTSFGRQQHFGSAVTFVGNTGKV</sequence>
<feature type="compositionally biased region" description="Polar residues" evidence="2">
    <location>
        <begin position="107"/>
        <end position="118"/>
    </location>
</feature>
<keyword evidence="3" id="KW-0812">Transmembrane</keyword>
<evidence type="ECO:0000256" key="2">
    <source>
        <dbReference type="SAM" id="MobiDB-lite"/>
    </source>
</evidence>
<organism evidence="4 5">
    <name type="scientific">Thalassiosira oceanica</name>
    <name type="common">Marine diatom</name>
    <dbReference type="NCBI Taxonomy" id="159749"/>
    <lineage>
        <taxon>Eukaryota</taxon>
        <taxon>Sar</taxon>
        <taxon>Stramenopiles</taxon>
        <taxon>Ochrophyta</taxon>
        <taxon>Bacillariophyta</taxon>
        <taxon>Coscinodiscophyceae</taxon>
        <taxon>Thalassiosirophycidae</taxon>
        <taxon>Thalassiosirales</taxon>
        <taxon>Thalassiosiraceae</taxon>
        <taxon>Thalassiosira</taxon>
    </lineage>
</organism>
<gene>
    <name evidence="4" type="ORF">THAOC_35261</name>
</gene>
<dbReference type="AlphaFoldDB" id="K0R171"/>
<dbReference type="EMBL" id="AGNL01047999">
    <property type="protein sequence ID" value="EJK46093.1"/>
    <property type="molecule type" value="Genomic_DNA"/>
</dbReference>
<dbReference type="Proteomes" id="UP000266841">
    <property type="component" value="Unassembled WGS sequence"/>
</dbReference>
<keyword evidence="3" id="KW-0472">Membrane</keyword>
<comment type="caution">
    <text evidence="4">The sequence shown here is derived from an EMBL/GenBank/DDBJ whole genome shotgun (WGS) entry which is preliminary data.</text>
</comment>
<feature type="transmembrane region" description="Helical" evidence="3">
    <location>
        <begin position="331"/>
        <end position="352"/>
    </location>
</feature>
<evidence type="ECO:0000313" key="4">
    <source>
        <dbReference type="EMBL" id="EJK46093.1"/>
    </source>
</evidence>
<keyword evidence="3" id="KW-1133">Transmembrane helix</keyword>
<accession>K0R171</accession>
<feature type="non-terminal residue" evidence="4">
    <location>
        <position position="642"/>
    </location>
</feature>
<evidence type="ECO:0000313" key="5">
    <source>
        <dbReference type="Proteomes" id="UP000266841"/>
    </source>
</evidence>